<dbReference type="PANTHER" id="PTHR22978:SF44">
    <property type="entry name" value="PROTEIN BTG3-LIKE PROTEIN"/>
    <property type="match status" value="1"/>
</dbReference>
<dbReference type="GO" id="GO:0005737">
    <property type="term" value="C:cytoplasm"/>
    <property type="evidence" value="ECO:0007669"/>
    <property type="project" value="TreeGrafter"/>
</dbReference>
<dbReference type="Gene3D" id="3.90.640.90">
    <property type="entry name" value="Anti-proliferative protein, N-terminal domain"/>
    <property type="match status" value="1"/>
</dbReference>
<dbReference type="EMBL" id="JAZGQO010000011">
    <property type="protein sequence ID" value="KAK6172265.1"/>
    <property type="molecule type" value="Genomic_DNA"/>
</dbReference>
<dbReference type="FunFam" id="3.90.640.90:FF:000002">
    <property type="entry name" value="BTG anti-proliferation factor 4"/>
    <property type="match status" value="1"/>
</dbReference>
<dbReference type="Proteomes" id="UP001347796">
    <property type="component" value="Unassembled WGS sequence"/>
</dbReference>
<organism evidence="3 4">
    <name type="scientific">Patella caerulea</name>
    <name type="common">Rayed Mediterranean limpet</name>
    <dbReference type="NCBI Taxonomy" id="87958"/>
    <lineage>
        <taxon>Eukaryota</taxon>
        <taxon>Metazoa</taxon>
        <taxon>Spiralia</taxon>
        <taxon>Lophotrochozoa</taxon>
        <taxon>Mollusca</taxon>
        <taxon>Gastropoda</taxon>
        <taxon>Patellogastropoda</taxon>
        <taxon>Patelloidea</taxon>
        <taxon>Patellidae</taxon>
        <taxon>Patella</taxon>
    </lineage>
</organism>
<dbReference type="GO" id="GO:0005634">
    <property type="term" value="C:nucleus"/>
    <property type="evidence" value="ECO:0007669"/>
    <property type="project" value="TreeGrafter"/>
</dbReference>
<feature type="domain" description="Anti-proliferative protein" evidence="2">
    <location>
        <begin position="1"/>
        <end position="108"/>
    </location>
</feature>
<protein>
    <recommendedName>
        <fullName evidence="2">Anti-proliferative protein domain-containing protein</fullName>
    </recommendedName>
</protein>
<evidence type="ECO:0000256" key="1">
    <source>
        <dbReference type="ARBA" id="ARBA00007989"/>
    </source>
</evidence>
<dbReference type="Pfam" id="PF07742">
    <property type="entry name" value="BTG"/>
    <property type="match status" value="1"/>
</dbReference>
<name>A0AAN8JC16_PATCE</name>
<evidence type="ECO:0000313" key="3">
    <source>
        <dbReference type="EMBL" id="KAK6172265.1"/>
    </source>
</evidence>
<reference evidence="3 4" key="1">
    <citation type="submission" date="2024-01" db="EMBL/GenBank/DDBJ databases">
        <title>The genome of the rayed Mediterranean limpet Patella caerulea (Linnaeus, 1758).</title>
        <authorList>
            <person name="Anh-Thu Weber A."/>
            <person name="Halstead-Nussloch G."/>
        </authorList>
    </citation>
    <scope>NUCLEOTIDE SEQUENCE [LARGE SCALE GENOMIC DNA]</scope>
    <source>
        <strain evidence="3">AATW-2023a</strain>
        <tissue evidence="3">Whole specimen</tissue>
    </source>
</reference>
<dbReference type="SMART" id="SM00099">
    <property type="entry name" value="btg1"/>
    <property type="match status" value="1"/>
</dbReference>
<gene>
    <name evidence="3" type="ORF">SNE40_015963</name>
</gene>
<comment type="caution">
    <text evidence="3">The sequence shown here is derived from an EMBL/GenBank/DDBJ whole genome shotgun (WGS) entry which is preliminary data.</text>
</comment>
<dbReference type="PRINTS" id="PR00310">
    <property type="entry name" value="ANTIPRLFBTG1"/>
</dbReference>
<comment type="similarity">
    <text evidence="1">Belongs to the BTG family.</text>
</comment>
<keyword evidence="4" id="KW-1185">Reference proteome</keyword>
<dbReference type="AlphaFoldDB" id="A0AAN8JC16"/>
<sequence>MREEIAAAVVFVKRLVQKNETLSKDKVDEFSNCLSSILVTRFRNHWYDDKPFKGQGYRCIRINPCDPKDDVLDQAAKECGLKFWDLNMPSEMTLWVDPHEVYCRFGETTGACCLVASFKNGQIDNKAHTIDLEDLVERSKQQNVQFMNSRNFYANTNNNFNQIIHNKPRQPNGHHDNQTFTLVNDQVHWQHPGSYSHRNKNLNSSRKNFLTKKGSKASEVSQSLSNDRFHWACKKSNITVSQA</sequence>
<dbReference type="InterPro" id="IPR002087">
    <property type="entry name" value="Anti_prolifrtn"/>
</dbReference>
<proteinExistence type="inferred from homology"/>
<dbReference type="InterPro" id="IPR036054">
    <property type="entry name" value="BTG-like_sf"/>
</dbReference>
<accession>A0AAN8JC16</accession>
<dbReference type="SUPFAM" id="SSF160696">
    <property type="entry name" value="BTG domain-like"/>
    <property type="match status" value="1"/>
</dbReference>
<dbReference type="PANTHER" id="PTHR22978">
    <property type="entry name" value="B-CELL TRANSLOCATION GENE"/>
    <property type="match status" value="1"/>
</dbReference>
<dbReference type="InterPro" id="IPR033332">
    <property type="entry name" value="BTG"/>
</dbReference>
<evidence type="ECO:0000313" key="4">
    <source>
        <dbReference type="Proteomes" id="UP001347796"/>
    </source>
</evidence>
<evidence type="ECO:0000259" key="2">
    <source>
        <dbReference type="SMART" id="SM00099"/>
    </source>
</evidence>